<organism evidence="1">
    <name type="scientific">Tolypothrix bouteillei VB521301</name>
    <dbReference type="NCBI Taxonomy" id="1479485"/>
    <lineage>
        <taxon>Bacteria</taxon>
        <taxon>Bacillati</taxon>
        <taxon>Cyanobacteriota</taxon>
        <taxon>Cyanophyceae</taxon>
        <taxon>Nostocales</taxon>
        <taxon>Tolypothrichaceae</taxon>
        <taxon>Tolypothrix</taxon>
    </lineage>
</organism>
<dbReference type="GO" id="GO:0003729">
    <property type="term" value="F:mRNA binding"/>
    <property type="evidence" value="ECO:0007669"/>
    <property type="project" value="InterPro"/>
</dbReference>
<dbReference type="OrthoDB" id="73001at2"/>
<dbReference type="Pfam" id="PF07927">
    <property type="entry name" value="HicA_toxin"/>
    <property type="match status" value="1"/>
</dbReference>
<sequence length="89" mass="10089">MELNSKHQKTLDALFQNPIRSDILWSDIESLLIALGAEVSEGRGSRVRFALNDVRATFHRPHPEKETDKGAVKSMRRFLTEAGIKNDEV</sequence>
<comment type="caution">
    <text evidence="1">The sequence shown here is derived from an EMBL/GenBank/DDBJ whole genome shotgun (WGS) entry which is preliminary data.</text>
</comment>
<evidence type="ECO:0000313" key="1">
    <source>
        <dbReference type="EMBL" id="KIE12583.1"/>
    </source>
</evidence>
<reference evidence="1" key="1">
    <citation type="journal article" date="2015" name="Genome Announc.">
        <title>Draft Genome Sequence of Tolypothrix boutellei Strain VB521301.</title>
        <authorList>
            <person name="Chandrababunaidu M.M."/>
            <person name="Singh D."/>
            <person name="Sen D."/>
            <person name="Bhan S."/>
            <person name="Das S."/>
            <person name="Gupta A."/>
            <person name="Adhikary S.P."/>
            <person name="Tripathy S."/>
        </authorList>
    </citation>
    <scope>NUCLEOTIDE SEQUENCE</scope>
    <source>
        <strain evidence="1">VB521301</strain>
    </source>
</reference>
<accession>A0A0C1RA90</accession>
<name>A0A0C1RA90_9CYAN</name>
<proteinExistence type="predicted"/>
<dbReference type="EMBL" id="JHEG02000030">
    <property type="protein sequence ID" value="KIE12583.1"/>
    <property type="molecule type" value="Genomic_DNA"/>
</dbReference>
<dbReference type="AlphaFoldDB" id="A0A0C1RA90"/>
<dbReference type="InterPro" id="IPR012933">
    <property type="entry name" value="HicA_mRNA_interferase"/>
</dbReference>
<protein>
    <submittedName>
        <fullName evidence="1">Hexulose-6-phosphate synthase</fullName>
    </submittedName>
</protein>
<dbReference type="STRING" id="1479485.DA73_0209080"/>
<gene>
    <name evidence="1" type="ORF">DA73_0209080</name>
</gene>